<feature type="binding site" evidence="13">
    <location>
        <begin position="118"/>
        <end position="124"/>
    </location>
    <ligand>
        <name>ATP</name>
        <dbReference type="ChEBI" id="CHEBI:30616"/>
    </ligand>
</feature>
<dbReference type="Pfam" id="PF08245">
    <property type="entry name" value="Mur_ligase_M"/>
    <property type="match status" value="1"/>
</dbReference>
<dbReference type="NCBIfam" id="TIGR01085">
    <property type="entry name" value="murE"/>
    <property type="match status" value="1"/>
</dbReference>
<keyword evidence="2 13" id="KW-0132">Cell division</keyword>
<keyword evidence="13" id="KW-0460">Magnesium</keyword>
<comment type="pathway">
    <text evidence="13 14">Cell wall biogenesis; peptidoglycan biosynthesis.</text>
</comment>
<dbReference type="EMBL" id="CP162601">
    <property type="protein sequence ID" value="XDK25712.1"/>
    <property type="molecule type" value="Genomic_DNA"/>
</dbReference>
<dbReference type="PANTHER" id="PTHR23135">
    <property type="entry name" value="MUR LIGASE FAMILY MEMBER"/>
    <property type="match status" value="1"/>
</dbReference>
<feature type="modified residue" description="N6-carboxylysine" evidence="13">
    <location>
        <position position="227"/>
    </location>
</feature>
<organism evidence="18">
    <name type="scientific">Vibrio sp. HB236076</name>
    <dbReference type="NCBI Taxonomy" id="3232307"/>
    <lineage>
        <taxon>Bacteria</taxon>
        <taxon>Pseudomonadati</taxon>
        <taxon>Pseudomonadota</taxon>
        <taxon>Gammaproteobacteria</taxon>
        <taxon>Vibrionales</taxon>
        <taxon>Vibrionaceae</taxon>
        <taxon>Vibrio</taxon>
    </lineage>
</organism>
<comment type="caution">
    <text evidence="13">Lacks conserved residue(s) required for the propagation of feature annotation.</text>
</comment>
<dbReference type="GO" id="GO:0008360">
    <property type="term" value="P:regulation of cell shape"/>
    <property type="evidence" value="ECO:0007669"/>
    <property type="project" value="UniProtKB-KW"/>
</dbReference>
<reference evidence="18" key="1">
    <citation type="submission" date="2024-07" db="EMBL/GenBank/DDBJ databases">
        <title>Genome Analysis of a Potential Novel Vibrio Species Secreting pH- and Thermo-stable Alginate Lyase and its Application in Producing Alginate Oligosaccharides.</title>
        <authorList>
            <person name="Huang H."/>
            <person name="Bao K."/>
        </authorList>
    </citation>
    <scope>NUCLEOTIDE SEQUENCE</scope>
    <source>
        <strain evidence="18">HB236076</strain>
    </source>
</reference>
<dbReference type="InterPro" id="IPR036565">
    <property type="entry name" value="Mur-like_cat_sf"/>
</dbReference>
<dbReference type="Pfam" id="PF01225">
    <property type="entry name" value="Mur_ligase"/>
    <property type="match status" value="1"/>
</dbReference>
<feature type="binding site" evidence="13">
    <location>
        <position position="32"/>
    </location>
    <ligand>
        <name>UDP-N-acetyl-alpha-D-muramoyl-L-alanyl-D-glutamate</name>
        <dbReference type="ChEBI" id="CHEBI:83900"/>
    </ligand>
</feature>
<dbReference type="SUPFAM" id="SSF63418">
    <property type="entry name" value="MurE/MurF N-terminal domain"/>
    <property type="match status" value="1"/>
</dbReference>
<evidence type="ECO:0000256" key="7">
    <source>
        <dbReference type="ARBA" id="ARBA00050251"/>
    </source>
</evidence>
<dbReference type="HAMAP" id="MF_00208">
    <property type="entry name" value="MurE"/>
    <property type="match status" value="1"/>
</dbReference>
<dbReference type="InterPro" id="IPR000713">
    <property type="entry name" value="Mur_ligase_N"/>
</dbReference>
<dbReference type="Gene3D" id="3.90.190.20">
    <property type="entry name" value="Mur ligase, C-terminal domain"/>
    <property type="match status" value="1"/>
</dbReference>
<comment type="catalytic activity">
    <reaction evidence="7 13">
        <text>UDP-N-acetyl-alpha-D-muramoyl-L-alanyl-D-glutamate + meso-2,6-diaminopimelate + ATP = UDP-N-acetyl-alpha-D-muramoyl-L-alanyl-gamma-D-glutamyl-meso-2,6-diaminopimelate + ADP + phosphate + H(+)</text>
        <dbReference type="Rhea" id="RHEA:23676"/>
        <dbReference type="ChEBI" id="CHEBI:15378"/>
        <dbReference type="ChEBI" id="CHEBI:30616"/>
        <dbReference type="ChEBI" id="CHEBI:43474"/>
        <dbReference type="ChEBI" id="CHEBI:57791"/>
        <dbReference type="ChEBI" id="CHEBI:83900"/>
        <dbReference type="ChEBI" id="CHEBI:83905"/>
        <dbReference type="ChEBI" id="CHEBI:456216"/>
        <dbReference type="EC" id="6.3.2.13"/>
    </reaction>
</comment>
<evidence type="ECO:0000256" key="8">
    <source>
        <dbReference type="ARBA" id="ARBA00066633"/>
    </source>
</evidence>
<dbReference type="PANTHER" id="PTHR23135:SF4">
    <property type="entry name" value="UDP-N-ACETYLMURAMOYL-L-ALANYL-D-GLUTAMATE--2,6-DIAMINOPIMELATE LIGASE MURE HOMOLOG, CHLOROPLASTIC"/>
    <property type="match status" value="1"/>
</dbReference>
<feature type="binding site" evidence="13">
    <location>
        <position position="195"/>
    </location>
    <ligand>
        <name>UDP-N-acetyl-alpha-D-muramoyl-L-alanyl-D-glutamate</name>
        <dbReference type="ChEBI" id="CHEBI:83900"/>
    </ligand>
</feature>
<evidence type="ECO:0000256" key="13">
    <source>
        <dbReference type="HAMAP-Rule" id="MF_00208"/>
    </source>
</evidence>
<dbReference type="InterPro" id="IPR013221">
    <property type="entry name" value="Mur_ligase_cen"/>
</dbReference>
<dbReference type="GO" id="GO:0008765">
    <property type="term" value="F:UDP-N-acetylmuramoylalanyl-D-glutamate-2,6-diaminopimelate ligase activity"/>
    <property type="evidence" value="ECO:0007669"/>
    <property type="project" value="UniProtKB-UniRule"/>
</dbReference>
<feature type="binding site" evidence="13">
    <location>
        <position position="187"/>
    </location>
    <ligand>
        <name>UDP-N-acetyl-alpha-D-muramoyl-L-alanyl-D-glutamate</name>
        <dbReference type="ChEBI" id="CHEBI:83900"/>
    </ligand>
</feature>
<dbReference type="Gene3D" id="3.40.1190.10">
    <property type="entry name" value="Mur-like, catalytic domain"/>
    <property type="match status" value="1"/>
</dbReference>
<feature type="binding site" evidence="13">
    <location>
        <position position="34"/>
    </location>
    <ligand>
        <name>UDP-N-acetyl-alpha-D-muramoyl-L-alanyl-D-glutamate</name>
        <dbReference type="ChEBI" id="CHEBI:83900"/>
    </ligand>
</feature>
<keyword evidence="6 13" id="KW-0961">Cell wall biogenesis/degradation</keyword>
<dbReference type="InterPro" id="IPR005761">
    <property type="entry name" value="UDP-N-AcMur-Glu-dNH2Pim_ligase"/>
</dbReference>
<keyword evidence="13" id="KW-0963">Cytoplasm</keyword>
<dbReference type="GO" id="GO:0009252">
    <property type="term" value="P:peptidoglycan biosynthetic process"/>
    <property type="evidence" value="ECO:0007669"/>
    <property type="project" value="UniProtKB-UniRule"/>
</dbReference>
<evidence type="ECO:0000256" key="1">
    <source>
        <dbReference type="ARBA" id="ARBA00005898"/>
    </source>
</evidence>
<feature type="binding site" evidence="13">
    <location>
        <position position="159"/>
    </location>
    <ligand>
        <name>UDP-N-acetyl-alpha-D-muramoyl-L-alanyl-D-glutamate</name>
        <dbReference type="ChEBI" id="CHEBI:83900"/>
    </ligand>
</feature>
<evidence type="ECO:0000259" key="17">
    <source>
        <dbReference type="Pfam" id="PF08245"/>
    </source>
</evidence>
<dbReference type="AlphaFoldDB" id="A0AB39HG83"/>
<feature type="domain" description="Mur ligase C-terminal" evidence="16">
    <location>
        <begin position="340"/>
        <end position="466"/>
    </location>
</feature>
<dbReference type="GO" id="GO:0051301">
    <property type="term" value="P:cell division"/>
    <property type="evidence" value="ECO:0007669"/>
    <property type="project" value="UniProtKB-KW"/>
</dbReference>
<keyword evidence="13 18" id="KW-0436">Ligase</keyword>
<dbReference type="FunFam" id="3.90.190.20:FF:000006">
    <property type="entry name" value="UDP-N-acetylmuramoyl-L-alanyl-D-glutamate--2,6-diaminopimelate ligase"/>
    <property type="match status" value="1"/>
</dbReference>
<evidence type="ECO:0000256" key="9">
    <source>
        <dbReference type="ARBA" id="ARBA00072883"/>
    </source>
</evidence>
<evidence type="ECO:0000256" key="14">
    <source>
        <dbReference type="RuleBase" id="RU004135"/>
    </source>
</evidence>
<feature type="binding site" evidence="13">
    <location>
        <position position="389"/>
    </location>
    <ligand>
        <name>meso-2,6-diaminopimelate</name>
        <dbReference type="ChEBI" id="CHEBI:57791"/>
    </ligand>
</feature>
<feature type="binding site" evidence="13">
    <location>
        <position position="464"/>
    </location>
    <ligand>
        <name>meso-2,6-diaminopimelate</name>
        <dbReference type="ChEBI" id="CHEBI:57791"/>
    </ligand>
</feature>
<proteinExistence type="inferred from homology"/>
<dbReference type="EC" id="6.3.2.13" evidence="8 13"/>
<dbReference type="SUPFAM" id="SSF53623">
    <property type="entry name" value="MurD-like peptide ligases, catalytic domain"/>
    <property type="match status" value="1"/>
</dbReference>
<keyword evidence="5 13" id="KW-0131">Cell cycle</keyword>
<evidence type="ECO:0000256" key="2">
    <source>
        <dbReference type="ARBA" id="ARBA00022618"/>
    </source>
</evidence>
<dbReference type="KEGG" id="vih:AB0763_03435"/>
<dbReference type="GO" id="GO:0005524">
    <property type="term" value="F:ATP binding"/>
    <property type="evidence" value="ECO:0007669"/>
    <property type="project" value="UniProtKB-UniRule"/>
</dbReference>
<feature type="short sequence motif" description="Meso-diaminopimelate recognition motif" evidence="13">
    <location>
        <begin position="413"/>
        <end position="416"/>
    </location>
</feature>
<feature type="binding site" evidence="13">
    <location>
        <position position="468"/>
    </location>
    <ligand>
        <name>meso-2,6-diaminopimelate</name>
        <dbReference type="ChEBI" id="CHEBI:57791"/>
    </ligand>
</feature>
<sequence>MLTSLSLSQCIRPWIHHLEARCEDIQVRSMTLDSREVSKGALFIAIQGHQLDGRQYIPQAIDAGAVAVLSECDMPTEHGHVQWVEDIPIISWYRLSSDLSAVAAQRYPHELTMIGVTGTNGKTTISQLIAQWLGLLARPCAVMGTTGNGFLPELTPSVNTTGNAVDIQRTLYDFAAQGAHFAVMEVSSHGLVQQRVKALHYQVAVFSNLSRDHLDYHGSMQEYAKAKQLLFTTHQCAQPVFNVDDPVGAQFFQQRPDAIAVSLQGAVTAEKALWAESVVYRDHGLELSIDGHWGRGELTVPLIGEFNAMNVMLALASLLALGIPLARLLSTANQLSSVIGRMELFQAPDRAKIVVDYAHTPDALDKALQALASHCRGQLWCIFGCGGERDTGKRAMMAKIAEQKADNVVVTNDNPRSEDPMTIVNDILAGMSEPQKALVELDRYAAVALALAQAGADDVILLAGKGHEDYQVINGQTVVYSDRDTARLLLEETP</sequence>
<dbReference type="GO" id="GO:0000287">
    <property type="term" value="F:magnesium ion binding"/>
    <property type="evidence" value="ECO:0007669"/>
    <property type="project" value="UniProtKB-UniRule"/>
</dbReference>
<dbReference type="InterPro" id="IPR004101">
    <property type="entry name" value="Mur_ligase_C"/>
</dbReference>
<protein>
    <recommendedName>
        <fullName evidence="9 13">UDP-N-acetylmuramoyl-L-alanyl-D-glutamate--2,6-diaminopimelate ligase</fullName>
        <ecNumber evidence="8 13">6.3.2.13</ecNumber>
    </recommendedName>
    <alternativeName>
        <fullName evidence="10 13">Meso-A2pm-adding enzyme</fullName>
    </alternativeName>
    <alternativeName>
        <fullName evidence="11 13">Meso-diaminopimelate-adding enzyme</fullName>
    </alternativeName>
    <alternativeName>
        <fullName evidence="12 13">UDP-MurNAc-L-Ala-D-Glu:meso-diaminopimelate ligase</fullName>
    </alternativeName>
    <alternativeName>
        <fullName evidence="13">UDP-MurNAc-tripeptide synthetase</fullName>
    </alternativeName>
    <alternativeName>
        <fullName evidence="13">UDP-N-acetylmuramyl-tripeptide synthetase</fullName>
    </alternativeName>
</protein>
<dbReference type="Pfam" id="PF02875">
    <property type="entry name" value="Mur_ligase_C"/>
    <property type="match status" value="1"/>
</dbReference>
<feature type="domain" description="Mur ligase N-terminal catalytic" evidence="15">
    <location>
        <begin position="27"/>
        <end position="73"/>
    </location>
</feature>
<feature type="binding site" evidence="13">
    <location>
        <begin position="160"/>
        <end position="161"/>
    </location>
    <ligand>
        <name>UDP-N-acetyl-alpha-D-muramoyl-L-alanyl-D-glutamate</name>
        <dbReference type="ChEBI" id="CHEBI:83900"/>
    </ligand>
</feature>
<keyword evidence="13" id="KW-0547">Nucleotide-binding</keyword>
<dbReference type="Gene3D" id="3.40.1390.10">
    <property type="entry name" value="MurE/MurF, N-terminal domain"/>
    <property type="match status" value="1"/>
</dbReference>
<keyword evidence="13" id="KW-0067">ATP-binding</keyword>
<dbReference type="NCBIfam" id="NF001123">
    <property type="entry name" value="PRK00139.1-1"/>
    <property type="match status" value="1"/>
</dbReference>
<comment type="function">
    <text evidence="13">Catalyzes the addition of meso-diaminopimelic acid to the nucleotide precursor UDP-N-acetylmuramoyl-L-alanyl-D-glutamate (UMAG) in the biosynthesis of bacterial cell-wall peptidoglycan.</text>
</comment>
<evidence type="ECO:0000259" key="16">
    <source>
        <dbReference type="Pfam" id="PF02875"/>
    </source>
</evidence>
<dbReference type="RefSeq" id="WP_306101153.1">
    <property type="nucleotide sequence ID" value="NZ_CP162601.1"/>
</dbReference>
<comment type="subcellular location">
    <subcellularLocation>
        <location evidence="13 14">Cytoplasm</location>
    </subcellularLocation>
</comment>
<evidence type="ECO:0000256" key="12">
    <source>
        <dbReference type="ARBA" id="ARBA00081560"/>
    </source>
</evidence>
<evidence type="ECO:0000313" key="18">
    <source>
        <dbReference type="EMBL" id="XDK25712.1"/>
    </source>
</evidence>
<feature type="binding site" evidence="13">
    <location>
        <position position="193"/>
    </location>
    <ligand>
        <name>UDP-N-acetyl-alpha-D-muramoyl-L-alanyl-D-glutamate</name>
        <dbReference type="ChEBI" id="CHEBI:83900"/>
    </ligand>
</feature>
<evidence type="ECO:0000259" key="15">
    <source>
        <dbReference type="Pfam" id="PF01225"/>
    </source>
</evidence>
<dbReference type="SUPFAM" id="SSF53244">
    <property type="entry name" value="MurD-like peptide ligases, peptide-binding domain"/>
    <property type="match status" value="1"/>
</dbReference>
<keyword evidence="4 13" id="KW-0573">Peptidoglycan synthesis</keyword>
<keyword evidence="3 13" id="KW-0133">Cell shape</keyword>
<comment type="cofactor">
    <cofactor evidence="13">
        <name>Mg(2+)</name>
        <dbReference type="ChEBI" id="CHEBI:18420"/>
    </cofactor>
</comment>
<accession>A0AB39HG83</accession>
<name>A0AB39HG83_9VIBR</name>
<evidence type="ECO:0000256" key="5">
    <source>
        <dbReference type="ARBA" id="ARBA00023306"/>
    </source>
</evidence>
<comment type="similarity">
    <text evidence="1 13">Belongs to the MurCDEF family. MurE subfamily.</text>
</comment>
<dbReference type="NCBIfam" id="NF001126">
    <property type="entry name" value="PRK00139.1-4"/>
    <property type="match status" value="1"/>
</dbReference>
<dbReference type="InterPro" id="IPR035911">
    <property type="entry name" value="MurE/MurF_N"/>
</dbReference>
<evidence type="ECO:0000256" key="6">
    <source>
        <dbReference type="ARBA" id="ARBA00023316"/>
    </source>
</evidence>
<evidence type="ECO:0000256" key="11">
    <source>
        <dbReference type="ARBA" id="ARBA00076158"/>
    </source>
</evidence>
<dbReference type="InterPro" id="IPR036615">
    <property type="entry name" value="Mur_ligase_C_dom_sf"/>
</dbReference>
<evidence type="ECO:0000256" key="4">
    <source>
        <dbReference type="ARBA" id="ARBA00022984"/>
    </source>
</evidence>
<dbReference type="GO" id="GO:0005737">
    <property type="term" value="C:cytoplasm"/>
    <property type="evidence" value="ECO:0007669"/>
    <property type="project" value="UniProtKB-SubCell"/>
</dbReference>
<evidence type="ECO:0000256" key="10">
    <source>
        <dbReference type="ARBA" id="ARBA00075482"/>
    </source>
</evidence>
<feature type="domain" description="Mur ligase central" evidence="17">
    <location>
        <begin position="116"/>
        <end position="317"/>
    </location>
</feature>
<gene>
    <name evidence="13 18" type="primary">murE</name>
    <name evidence="18" type="ORF">AB0763_03435</name>
</gene>
<dbReference type="GO" id="GO:0071555">
    <property type="term" value="P:cell wall organization"/>
    <property type="evidence" value="ECO:0007669"/>
    <property type="project" value="UniProtKB-KW"/>
</dbReference>
<comment type="PTM">
    <text evidence="13">Carboxylation is probably crucial for Mg(2+) binding and, consequently, for the gamma-phosphate positioning of ATP.</text>
</comment>
<feature type="binding site" evidence="13">
    <location>
        <begin position="413"/>
        <end position="416"/>
    </location>
    <ligand>
        <name>meso-2,6-diaminopimelate</name>
        <dbReference type="ChEBI" id="CHEBI:57791"/>
    </ligand>
</feature>
<evidence type="ECO:0000256" key="3">
    <source>
        <dbReference type="ARBA" id="ARBA00022960"/>
    </source>
</evidence>